<keyword evidence="3" id="KW-1185">Reference proteome</keyword>
<accession>A0ABD0J9E3</accession>
<evidence type="ECO:0000313" key="3">
    <source>
        <dbReference type="Proteomes" id="UP001519460"/>
    </source>
</evidence>
<proteinExistence type="predicted"/>
<evidence type="ECO:0000313" key="2">
    <source>
        <dbReference type="EMBL" id="KAK7490893.1"/>
    </source>
</evidence>
<reference evidence="1" key="3">
    <citation type="submission" date="2023-01" db="EMBL/GenBank/DDBJ databases">
        <authorList>
            <person name="Patra A."/>
        </authorList>
    </citation>
    <scope>NUCLEOTIDE SEQUENCE</scope>
    <source>
        <strain evidence="1">Wonlab-2016</strain>
        <tissue evidence="1">Foot muscle</tissue>
    </source>
</reference>
<reference evidence="1 3" key="2">
    <citation type="journal article" date="2023" name="Sci. Data">
        <title>Genome assembly of the Korean intertidal mud-creeper Batillaria attramentaria.</title>
        <authorList>
            <person name="Patra A.K."/>
            <person name="Ho P.T."/>
            <person name="Jun S."/>
            <person name="Lee S.J."/>
            <person name="Kim Y."/>
            <person name="Won Y.J."/>
        </authorList>
    </citation>
    <scope>NUCLEOTIDE SEQUENCE [LARGE SCALE GENOMIC DNA]</scope>
    <source>
        <strain evidence="1">Wonlab-2016</strain>
    </source>
</reference>
<name>A0ABD0J9E3_9CAEN</name>
<reference evidence="1" key="1">
    <citation type="submission" date="2020-09" db="EMBL/GenBank/DDBJ databases">
        <authorList>
            <person name="Won Y."/>
        </authorList>
    </citation>
    <scope>NUCLEOTIDE SEQUENCE</scope>
    <source>
        <strain evidence="1">Wonlab-2016</strain>
        <tissue evidence="1">Foot muscle</tissue>
    </source>
</reference>
<dbReference type="Proteomes" id="UP001519460">
    <property type="component" value="Unassembled WGS sequence"/>
</dbReference>
<evidence type="ECO:0000313" key="1">
    <source>
        <dbReference type="EMBL" id="KAK7466650.1"/>
    </source>
</evidence>
<organism evidence="1 3">
    <name type="scientific">Batillaria attramentaria</name>
    <dbReference type="NCBI Taxonomy" id="370345"/>
    <lineage>
        <taxon>Eukaryota</taxon>
        <taxon>Metazoa</taxon>
        <taxon>Spiralia</taxon>
        <taxon>Lophotrochozoa</taxon>
        <taxon>Mollusca</taxon>
        <taxon>Gastropoda</taxon>
        <taxon>Caenogastropoda</taxon>
        <taxon>Sorbeoconcha</taxon>
        <taxon>Cerithioidea</taxon>
        <taxon>Batillariidae</taxon>
        <taxon>Batillaria</taxon>
    </lineage>
</organism>
<sequence length="111" mass="12619">MDLSMDLLRQIVTNVLDRQSQREGELFRSNISHRSEFAQKKQFHPHLACRPLELSTEISTRTEPADSTVAKENIGNYYLPKAVGNLIVALFPGLKLRMDDELSPSIHCLKV</sequence>
<dbReference type="EMBL" id="JACVVK020000552">
    <property type="protein sequence ID" value="KAK7466650.1"/>
    <property type="molecule type" value="Genomic_DNA"/>
</dbReference>
<dbReference type="AlphaFoldDB" id="A0ABD0J9E3"/>
<dbReference type="EMBL" id="JACVVK020000122">
    <property type="protein sequence ID" value="KAK7490893.1"/>
    <property type="molecule type" value="Genomic_DNA"/>
</dbReference>
<comment type="caution">
    <text evidence="1">The sequence shown here is derived from an EMBL/GenBank/DDBJ whole genome shotgun (WGS) entry which is preliminary data.</text>
</comment>
<gene>
    <name evidence="2" type="ORF">BaRGS_00017949</name>
    <name evidence="1" type="ORF">BaRGS_00037258</name>
</gene>
<protein>
    <submittedName>
        <fullName evidence="1">Uncharacterized protein</fullName>
    </submittedName>
</protein>